<evidence type="ECO:0000256" key="2">
    <source>
        <dbReference type="ARBA" id="ARBA00012962"/>
    </source>
</evidence>
<dbReference type="SUPFAM" id="SSF53223">
    <property type="entry name" value="Aminoacid dehydrogenase-like, N-terminal domain"/>
    <property type="match status" value="1"/>
</dbReference>
<evidence type="ECO:0000256" key="6">
    <source>
        <dbReference type="ARBA" id="ARBA00023141"/>
    </source>
</evidence>
<dbReference type="GO" id="GO:0019632">
    <property type="term" value="P:shikimate metabolic process"/>
    <property type="evidence" value="ECO:0007669"/>
    <property type="project" value="InterPro"/>
</dbReference>
<dbReference type="GO" id="GO:0050661">
    <property type="term" value="F:NADP binding"/>
    <property type="evidence" value="ECO:0007669"/>
    <property type="project" value="InterPro"/>
</dbReference>
<dbReference type="GO" id="GO:0009073">
    <property type="term" value="P:aromatic amino acid family biosynthetic process"/>
    <property type="evidence" value="ECO:0007669"/>
    <property type="project" value="UniProtKB-KW"/>
</dbReference>
<name>A0A1I3XGI4_9LACT</name>
<evidence type="ECO:0000256" key="3">
    <source>
        <dbReference type="ARBA" id="ARBA00022605"/>
    </source>
</evidence>
<reference evidence="13" key="1">
    <citation type="submission" date="2016-10" db="EMBL/GenBank/DDBJ databases">
        <authorList>
            <person name="Varghese N."/>
            <person name="Submissions S."/>
        </authorList>
    </citation>
    <scope>NUCLEOTIDE SEQUENCE [LARGE SCALE GENOMIC DNA]</scope>
    <source>
        <strain evidence="13">DSM 16108</strain>
    </source>
</reference>
<sequence length="267" mass="29494">MHFYGLFGEHLSHSLSPLLHRSIYQKTGLQASYKTFAFPPAELSEAVASIRTLTISGVNVTIPYKETVLPFLDELDPLARQLQAVNTIKNQAGHLIGYNTDYAGFGLIFERRKWSPAGKTAVVLGTGGAAKMVIAYLLHQGIQHITIVSRSPERFESTDKTTYTNYTSASTLQGDFLINTTPVGMYPDTADTPVSEGMIQHFGILIDLVYNPSITTFLSLGRKHAKETANGLDMLIGQAVRAVEIWENLEIDSSVIEELIQEFGEKR</sequence>
<evidence type="ECO:0000313" key="12">
    <source>
        <dbReference type="EMBL" id="SFK18479.1"/>
    </source>
</evidence>
<evidence type="ECO:0000259" key="10">
    <source>
        <dbReference type="Pfam" id="PF08501"/>
    </source>
</evidence>
<evidence type="ECO:0000259" key="11">
    <source>
        <dbReference type="Pfam" id="PF18317"/>
    </source>
</evidence>
<dbReference type="SUPFAM" id="SSF51735">
    <property type="entry name" value="NAD(P)-binding Rossmann-fold domains"/>
    <property type="match status" value="1"/>
</dbReference>
<dbReference type="EMBL" id="FOSJ01000014">
    <property type="protein sequence ID" value="SFK18479.1"/>
    <property type="molecule type" value="Genomic_DNA"/>
</dbReference>
<dbReference type="AlphaFoldDB" id="A0A1I3XGI4"/>
<keyword evidence="4 8" id="KW-0521">NADP</keyword>
<dbReference type="PANTHER" id="PTHR21089:SF1">
    <property type="entry name" value="BIFUNCTIONAL 3-DEHYDROQUINATE DEHYDRATASE_SHIKIMATE DEHYDROGENASE, CHLOROPLASTIC"/>
    <property type="match status" value="1"/>
</dbReference>
<dbReference type="UniPathway" id="UPA00053">
    <property type="reaction ID" value="UER00087"/>
</dbReference>
<evidence type="ECO:0000256" key="4">
    <source>
        <dbReference type="ARBA" id="ARBA00022857"/>
    </source>
</evidence>
<feature type="active site" description="Proton acceptor" evidence="8">
    <location>
        <position position="65"/>
    </location>
</feature>
<evidence type="ECO:0000259" key="9">
    <source>
        <dbReference type="Pfam" id="PF01488"/>
    </source>
</evidence>
<dbReference type="Gene3D" id="3.40.50.10860">
    <property type="entry name" value="Leucine Dehydrogenase, chain A, domain 1"/>
    <property type="match status" value="1"/>
</dbReference>
<comment type="pathway">
    <text evidence="1 8">Metabolic intermediate biosynthesis; chorismate biosynthesis; chorismate from D-erythrose 4-phosphate and phosphoenolpyruvate: step 4/7.</text>
</comment>
<gene>
    <name evidence="8" type="primary">aroE</name>
    <name evidence="12" type="ORF">SAMN04488569_101424</name>
</gene>
<dbReference type="HAMAP" id="MF_00222">
    <property type="entry name" value="Shikimate_DH_AroE"/>
    <property type="match status" value="1"/>
</dbReference>
<feature type="binding site" evidence="8">
    <location>
        <position position="238"/>
    </location>
    <ligand>
        <name>shikimate</name>
        <dbReference type="ChEBI" id="CHEBI:36208"/>
    </ligand>
</feature>
<dbReference type="InterPro" id="IPR013708">
    <property type="entry name" value="Shikimate_DH-bd_N"/>
</dbReference>
<keyword evidence="3 8" id="KW-0028">Amino-acid biosynthesis</keyword>
<dbReference type="GO" id="GO:0009423">
    <property type="term" value="P:chorismate biosynthetic process"/>
    <property type="evidence" value="ECO:0007669"/>
    <property type="project" value="UniProtKB-UniRule"/>
</dbReference>
<feature type="binding site" evidence="8">
    <location>
        <position position="231"/>
    </location>
    <ligand>
        <name>NADP(+)</name>
        <dbReference type="ChEBI" id="CHEBI:58349"/>
    </ligand>
</feature>
<feature type="domain" description="Quinate/shikimate 5-dehydrogenase/glutamyl-tRNA reductase" evidence="9">
    <location>
        <begin position="117"/>
        <end position="162"/>
    </location>
</feature>
<dbReference type="EC" id="1.1.1.25" evidence="2 8"/>
<dbReference type="InterPro" id="IPR036291">
    <property type="entry name" value="NAD(P)-bd_dom_sf"/>
</dbReference>
<dbReference type="Gene3D" id="3.40.50.720">
    <property type="entry name" value="NAD(P)-binding Rossmann-like Domain"/>
    <property type="match status" value="1"/>
</dbReference>
<comment type="function">
    <text evidence="8">Involved in the biosynthesis of the chorismate, which leads to the biosynthesis of aromatic amino acids. Catalyzes the reversible NADPH linked reduction of 3-dehydroshikimate (DHSA) to yield shikimate (SA).</text>
</comment>
<dbReference type="InterPro" id="IPR006151">
    <property type="entry name" value="Shikm_DH/Glu-tRNA_Rdtase"/>
</dbReference>
<dbReference type="PANTHER" id="PTHR21089">
    <property type="entry name" value="SHIKIMATE DEHYDROGENASE"/>
    <property type="match status" value="1"/>
</dbReference>
<dbReference type="OrthoDB" id="9792692at2"/>
<dbReference type="CDD" id="cd01065">
    <property type="entry name" value="NAD_bind_Shikimate_DH"/>
    <property type="match status" value="1"/>
</dbReference>
<organism evidence="12 13">
    <name type="scientific">Marinilactibacillus piezotolerans</name>
    <dbReference type="NCBI Taxonomy" id="258723"/>
    <lineage>
        <taxon>Bacteria</taxon>
        <taxon>Bacillati</taxon>
        <taxon>Bacillota</taxon>
        <taxon>Bacilli</taxon>
        <taxon>Lactobacillales</taxon>
        <taxon>Carnobacteriaceae</taxon>
        <taxon>Marinilactibacillus</taxon>
    </lineage>
</organism>
<feature type="binding site" evidence="8">
    <location>
        <position position="61"/>
    </location>
    <ligand>
        <name>shikimate</name>
        <dbReference type="ChEBI" id="CHEBI:36208"/>
    </ligand>
</feature>
<dbReference type="NCBIfam" id="TIGR00507">
    <property type="entry name" value="aroE"/>
    <property type="match status" value="1"/>
</dbReference>
<dbReference type="RefSeq" id="WP_091896874.1">
    <property type="nucleotide sequence ID" value="NZ_FOSJ01000014.1"/>
</dbReference>
<dbReference type="STRING" id="258723.GCA_900169305_01747"/>
<feature type="domain" description="Shikimate dehydrogenase substrate binding N-terminal" evidence="10">
    <location>
        <begin position="6"/>
        <end position="88"/>
    </location>
</feature>
<dbReference type="InterPro" id="IPR022893">
    <property type="entry name" value="Shikimate_DH_fam"/>
</dbReference>
<feature type="binding site" evidence="8">
    <location>
        <begin position="14"/>
        <end position="16"/>
    </location>
    <ligand>
        <name>shikimate</name>
        <dbReference type="ChEBI" id="CHEBI:36208"/>
    </ligand>
</feature>
<feature type="binding site" evidence="8">
    <location>
        <position position="208"/>
    </location>
    <ligand>
        <name>NADP(+)</name>
        <dbReference type="ChEBI" id="CHEBI:58349"/>
    </ligand>
</feature>
<dbReference type="InterPro" id="IPR011342">
    <property type="entry name" value="Shikimate_DH"/>
</dbReference>
<comment type="catalytic activity">
    <reaction evidence="7 8">
        <text>shikimate + NADP(+) = 3-dehydroshikimate + NADPH + H(+)</text>
        <dbReference type="Rhea" id="RHEA:17737"/>
        <dbReference type="ChEBI" id="CHEBI:15378"/>
        <dbReference type="ChEBI" id="CHEBI:16630"/>
        <dbReference type="ChEBI" id="CHEBI:36208"/>
        <dbReference type="ChEBI" id="CHEBI:57783"/>
        <dbReference type="ChEBI" id="CHEBI:58349"/>
        <dbReference type="EC" id="1.1.1.25"/>
    </reaction>
</comment>
<protein>
    <recommendedName>
        <fullName evidence="2 8">Shikimate dehydrogenase (NADP(+))</fullName>
        <shortName evidence="8">SDH</shortName>
        <ecNumber evidence="2 8">1.1.1.25</ecNumber>
    </recommendedName>
</protein>
<comment type="subunit">
    <text evidence="8">Homodimer.</text>
</comment>
<keyword evidence="6 8" id="KW-0057">Aromatic amino acid biosynthesis</keyword>
<keyword evidence="13" id="KW-1185">Reference proteome</keyword>
<dbReference type="GO" id="GO:0004764">
    <property type="term" value="F:shikimate 3-dehydrogenase (NADP+) activity"/>
    <property type="evidence" value="ECO:0007669"/>
    <property type="project" value="UniProtKB-UniRule"/>
</dbReference>
<accession>A0A1I3XGI4</accession>
<evidence type="ECO:0000256" key="7">
    <source>
        <dbReference type="ARBA" id="ARBA00049442"/>
    </source>
</evidence>
<dbReference type="Proteomes" id="UP000199589">
    <property type="component" value="Unassembled WGS sequence"/>
</dbReference>
<proteinExistence type="inferred from homology"/>
<dbReference type="InterPro" id="IPR041121">
    <property type="entry name" value="SDH_C"/>
</dbReference>
<feature type="domain" description="SDH C-terminal" evidence="11">
    <location>
        <begin position="231"/>
        <end position="260"/>
    </location>
</feature>
<comment type="similarity">
    <text evidence="8">Belongs to the shikimate dehydrogenase family.</text>
</comment>
<dbReference type="GO" id="GO:0008652">
    <property type="term" value="P:amino acid biosynthetic process"/>
    <property type="evidence" value="ECO:0007669"/>
    <property type="project" value="UniProtKB-KW"/>
</dbReference>
<dbReference type="GO" id="GO:0005829">
    <property type="term" value="C:cytosol"/>
    <property type="evidence" value="ECO:0007669"/>
    <property type="project" value="TreeGrafter"/>
</dbReference>
<dbReference type="Pfam" id="PF01488">
    <property type="entry name" value="Shikimate_DH"/>
    <property type="match status" value="1"/>
</dbReference>
<evidence type="ECO:0000256" key="8">
    <source>
        <dbReference type="HAMAP-Rule" id="MF_00222"/>
    </source>
</evidence>
<evidence type="ECO:0000313" key="13">
    <source>
        <dbReference type="Proteomes" id="UP000199589"/>
    </source>
</evidence>
<feature type="binding site" evidence="8">
    <location>
        <position position="86"/>
    </location>
    <ligand>
        <name>shikimate</name>
        <dbReference type="ChEBI" id="CHEBI:36208"/>
    </ligand>
</feature>
<feature type="binding site" evidence="8">
    <location>
        <position position="210"/>
    </location>
    <ligand>
        <name>shikimate</name>
        <dbReference type="ChEBI" id="CHEBI:36208"/>
    </ligand>
</feature>
<dbReference type="InterPro" id="IPR046346">
    <property type="entry name" value="Aminoacid_DH-like_N_sf"/>
</dbReference>
<evidence type="ECO:0000256" key="5">
    <source>
        <dbReference type="ARBA" id="ARBA00023002"/>
    </source>
</evidence>
<comment type="caution">
    <text evidence="8">Lacks conserved residue(s) required for the propagation of feature annotation.</text>
</comment>
<dbReference type="Pfam" id="PF18317">
    <property type="entry name" value="SDH_C"/>
    <property type="match status" value="1"/>
</dbReference>
<evidence type="ECO:0000256" key="1">
    <source>
        <dbReference type="ARBA" id="ARBA00004871"/>
    </source>
</evidence>
<keyword evidence="5 8" id="KW-0560">Oxidoreductase</keyword>
<feature type="binding site" evidence="8">
    <location>
        <position position="101"/>
    </location>
    <ligand>
        <name>shikimate</name>
        <dbReference type="ChEBI" id="CHEBI:36208"/>
    </ligand>
</feature>
<dbReference type="Pfam" id="PF08501">
    <property type="entry name" value="Shikimate_dh_N"/>
    <property type="match status" value="1"/>
</dbReference>